<dbReference type="RefSeq" id="WP_344998946.1">
    <property type="nucleotide sequence ID" value="NZ_BAAAXV010000009.1"/>
</dbReference>
<gene>
    <name evidence="6" type="ORF">ACFFSA_45365</name>
</gene>
<evidence type="ECO:0000256" key="2">
    <source>
        <dbReference type="ARBA" id="ARBA00022898"/>
    </source>
</evidence>
<accession>A0ABV5SFA2</accession>
<evidence type="ECO:0000259" key="5">
    <source>
        <dbReference type="Pfam" id="PF00266"/>
    </source>
</evidence>
<reference evidence="6 7" key="1">
    <citation type="submission" date="2024-09" db="EMBL/GenBank/DDBJ databases">
        <authorList>
            <person name="Sun Q."/>
            <person name="Mori K."/>
        </authorList>
    </citation>
    <scope>NUCLEOTIDE SEQUENCE [LARGE SCALE GENOMIC DNA]</scope>
    <source>
        <strain evidence="6 7">JCM 3143</strain>
    </source>
</reference>
<proteinExistence type="inferred from homology"/>
<dbReference type="Proteomes" id="UP001589532">
    <property type="component" value="Unassembled WGS sequence"/>
</dbReference>
<evidence type="ECO:0000256" key="3">
    <source>
        <dbReference type="RuleBase" id="RU004075"/>
    </source>
</evidence>
<sequence length="389" mass="42282">MIDVAVARALTPGVGNVAHFNNAGSALPSSGVLSTVIDHLRLEAETGGYEAAAKAADRLAEVYASAARLLNCAPDEIALVDSATRAWDLAFYAVPWRAGDRILTSKAEYASNFIAYLQVAERFGVQVEVVPNDGLGQISVDELRRMADERVRLISLTHIPTNGGLVNPAAEVGKVAAEVGALFLLDACQSVGQLPIDVELIGCDLLSTTGRKYLRAPRGTGLLYVRRAALDRLDPPFLDLHGARWVTPSRYEVQPGARRFENWEYSVAARLGLGAAIDEALGWGLENVRDRVYALADHLRERLMELPGCQVRDQGAERCGIVTFTLDGTPAEEVKARLATRSINVSVSRVPSTRLDMTDRGLEELVRASVHYYNTEEEVAQLCMVLRDG</sequence>
<dbReference type="InterPro" id="IPR015422">
    <property type="entry name" value="PyrdxlP-dep_Trfase_small"/>
</dbReference>
<dbReference type="PROSITE" id="PS00595">
    <property type="entry name" value="AA_TRANSFER_CLASS_5"/>
    <property type="match status" value="1"/>
</dbReference>
<keyword evidence="6" id="KW-0032">Aminotransferase</keyword>
<dbReference type="SUPFAM" id="SSF53383">
    <property type="entry name" value="PLP-dependent transferases"/>
    <property type="match status" value="1"/>
</dbReference>
<organism evidence="6 7">
    <name type="scientific">Nonomuraea helvata</name>
    <dbReference type="NCBI Taxonomy" id="37484"/>
    <lineage>
        <taxon>Bacteria</taxon>
        <taxon>Bacillati</taxon>
        <taxon>Actinomycetota</taxon>
        <taxon>Actinomycetes</taxon>
        <taxon>Streptosporangiales</taxon>
        <taxon>Streptosporangiaceae</taxon>
        <taxon>Nonomuraea</taxon>
    </lineage>
</organism>
<dbReference type="InterPro" id="IPR020578">
    <property type="entry name" value="Aminotrans_V_PyrdxlP_BS"/>
</dbReference>
<dbReference type="EMBL" id="JBHMBW010000097">
    <property type="protein sequence ID" value="MFB9630347.1"/>
    <property type="molecule type" value="Genomic_DNA"/>
</dbReference>
<name>A0ABV5SFA2_9ACTN</name>
<dbReference type="InterPro" id="IPR015421">
    <property type="entry name" value="PyrdxlP-dep_Trfase_major"/>
</dbReference>
<keyword evidence="6" id="KW-0808">Transferase</keyword>
<keyword evidence="2" id="KW-0663">Pyridoxal phosphate</keyword>
<dbReference type="InterPro" id="IPR015424">
    <property type="entry name" value="PyrdxlP-dep_Trfase"/>
</dbReference>
<dbReference type="PANTHER" id="PTHR43586">
    <property type="entry name" value="CYSTEINE DESULFURASE"/>
    <property type="match status" value="1"/>
</dbReference>
<comment type="similarity">
    <text evidence="3">Belongs to the class-V pyridoxal-phosphate-dependent aminotransferase family.</text>
</comment>
<evidence type="ECO:0000313" key="7">
    <source>
        <dbReference type="Proteomes" id="UP001589532"/>
    </source>
</evidence>
<evidence type="ECO:0000256" key="1">
    <source>
        <dbReference type="ARBA" id="ARBA00001933"/>
    </source>
</evidence>
<dbReference type="Gene3D" id="3.90.1150.10">
    <property type="entry name" value="Aspartate Aminotransferase, domain 1"/>
    <property type="match status" value="1"/>
</dbReference>
<feature type="domain" description="Aminotransferase class V" evidence="5">
    <location>
        <begin position="22"/>
        <end position="382"/>
    </location>
</feature>
<dbReference type="GO" id="GO:0008483">
    <property type="term" value="F:transaminase activity"/>
    <property type="evidence" value="ECO:0007669"/>
    <property type="project" value="UniProtKB-KW"/>
</dbReference>
<keyword evidence="7" id="KW-1185">Reference proteome</keyword>
<comment type="caution">
    <text evidence="6">The sequence shown here is derived from an EMBL/GenBank/DDBJ whole genome shotgun (WGS) entry which is preliminary data.</text>
</comment>
<dbReference type="Pfam" id="PF00266">
    <property type="entry name" value="Aminotran_5"/>
    <property type="match status" value="1"/>
</dbReference>
<protein>
    <submittedName>
        <fullName evidence="6">Aminotransferase class V-fold PLP-dependent enzyme</fullName>
    </submittedName>
</protein>
<dbReference type="Gene3D" id="3.40.640.10">
    <property type="entry name" value="Type I PLP-dependent aspartate aminotransferase-like (Major domain)"/>
    <property type="match status" value="1"/>
</dbReference>
<dbReference type="InterPro" id="IPR000192">
    <property type="entry name" value="Aminotrans_V_dom"/>
</dbReference>
<comment type="cofactor">
    <cofactor evidence="1 4">
        <name>pyridoxal 5'-phosphate</name>
        <dbReference type="ChEBI" id="CHEBI:597326"/>
    </cofactor>
</comment>
<evidence type="ECO:0000256" key="4">
    <source>
        <dbReference type="RuleBase" id="RU004504"/>
    </source>
</evidence>
<dbReference type="PANTHER" id="PTHR43586:SF24">
    <property type="entry name" value="BLR4730 PROTEIN"/>
    <property type="match status" value="1"/>
</dbReference>
<evidence type="ECO:0000313" key="6">
    <source>
        <dbReference type="EMBL" id="MFB9630347.1"/>
    </source>
</evidence>